<dbReference type="OrthoDB" id="821805at2"/>
<keyword evidence="2" id="KW-1133">Transmembrane helix</keyword>
<dbReference type="STRING" id="1267423.SAMN05216290_3029"/>
<dbReference type="Pfam" id="PF19578">
    <property type="entry name" value="DUF6090"/>
    <property type="match status" value="1"/>
</dbReference>
<sequence length="252" mass="29154">MIKFFRNKRKSIIKQGKTQEYIKYALGEIVLVVIGILIALKISNWNESIQIKKEEVKTLKSLSEELNGNLTEFNSIFNAQLTRNESLQTVLFIDIKNQPISYLDSLITNNVESYSYNPSTGIYNSMINSGKIELISNDELKKRVAKLNDEVKDYQEHEDEITEFTKAHLETYFIENFNIPPAVLSKLRARTKQEERVDMATYVKTFSSSEINSMYILLLKKMGRLIEEGQNLRKEYTGLIEALEAEIALHRN</sequence>
<proteinExistence type="predicted"/>
<keyword evidence="2" id="KW-0812">Transmembrane</keyword>
<dbReference type="EMBL" id="FOIR01000002">
    <property type="protein sequence ID" value="SEW33593.1"/>
    <property type="molecule type" value="Genomic_DNA"/>
</dbReference>
<evidence type="ECO:0000313" key="4">
    <source>
        <dbReference type="Proteomes" id="UP000199437"/>
    </source>
</evidence>
<organism evidence="3 4">
    <name type="scientific">Roseivirga pacifica</name>
    <dbReference type="NCBI Taxonomy" id="1267423"/>
    <lineage>
        <taxon>Bacteria</taxon>
        <taxon>Pseudomonadati</taxon>
        <taxon>Bacteroidota</taxon>
        <taxon>Cytophagia</taxon>
        <taxon>Cytophagales</taxon>
        <taxon>Roseivirgaceae</taxon>
        <taxon>Roseivirga</taxon>
    </lineage>
</organism>
<evidence type="ECO:0000313" key="3">
    <source>
        <dbReference type="EMBL" id="SEW33593.1"/>
    </source>
</evidence>
<feature type="transmembrane region" description="Helical" evidence="2">
    <location>
        <begin position="21"/>
        <end position="40"/>
    </location>
</feature>
<keyword evidence="2" id="KW-0472">Membrane</keyword>
<dbReference type="GeneID" id="99987710"/>
<accession>A0A1I0R006</accession>
<evidence type="ECO:0000256" key="1">
    <source>
        <dbReference type="SAM" id="Coils"/>
    </source>
</evidence>
<feature type="coiled-coil region" evidence="1">
    <location>
        <begin position="137"/>
        <end position="167"/>
    </location>
</feature>
<name>A0A1I0R006_9BACT</name>
<keyword evidence="1" id="KW-0175">Coiled coil</keyword>
<dbReference type="InterPro" id="IPR045749">
    <property type="entry name" value="DUF6090"/>
</dbReference>
<protein>
    <submittedName>
        <fullName evidence="3">Uncharacterized protein</fullName>
    </submittedName>
</protein>
<reference evidence="4" key="1">
    <citation type="submission" date="2016-10" db="EMBL/GenBank/DDBJ databases">
        <authorList>
            <person name="Varghese N."/>
            <person name="Submissions S."/>
        </authorList>
    </citation>
    <scope>NUCLEOTIDE SEQUENCE [LARGE SCALE GENOMIC DNA]</scope>
    <source>
        <strain evidence="4">CGMCC 1.12402</strain>
    </source>
</reference>
<keyword evidence="4" id="KW-1185">Reference proteome</keyword>
<dbReference type="AlphaFoldDB" id="A0A1I0R006"/>
<evidence type="ECO:0000256" key="2">
    <source>
        <dbReference type="SAM" id="Phobius"/>
    </source>
</evidence>
<dbReference type="RefSeq" id="WP_090259403.1">
    <property type="nucleotide sequence ID" value="NZ_FOIR01000002.1"/>
</dbReference>
<dbReference type="Proteomes" id="UP000199437">
    <property type="component" value="Unassembled WGS sequence"/>
</dbReference>
<gene>
    <name evidence="3" type="ORF">SAMN05216290_3029</name>
</gene>